<dbReference type="OrthoDB" id="8781117at2"/>
<dbReference type="PIRSF" id="PIRSF001134">
    <property type="entry name" value="Streptogrisin"/>
    <property type="match status" value="1"/>
</dbReference>
<protein>
    <submittedName>
        <fullName evidence="12">Streptogrisin-C</fullName>
        <ecNumber evidence="12">3.4.21.-</ecNumber>
    </submittedName>
</protein>
<dbReference type="eggNOG" id="COG3064">
    <property type="taxonomic scope" value="Bacteria"/>
</dbReference>
<dbReference type="InterPro" id="IPR043504">
    <property type="entry name" value="Peptidase_S1_PA_chymotrypsin"/>
</dbReference>
<feature type="active site" description="Charge relay system" evidence="8">
    <location>
        <position position="232"/>
    </location>
</feature>
<gene>
    <name evidence="12" type="ORF">KALB_498</name>
</gene>
<dbReference type="SUPFAM" id="SSF50494">
    <property type="entry name" value="Trypsin-like serine proteases"/>
    <property type="match status" value="1"/>
</dbReference>
<evidence type="ECO:0000313" key="12">
    <source>
        <dbReference type="EMBL" id="AHH93874.1"/>
    </source>
</evidence>
<evidence type="ECO:0000256" key="6">
    <source>
        <dbReference type="ARBA" id="ARBA00023145"/>
    </source>
</evidence>
<keyword evidence="13" id="KW-1185">Reference proteome</keyword>
<feature type="chain" id="PRO_5038653557" evidence="10">
    <location>
        <begin position="30"/>
        <end position="388"/>
    </location>
</feature>
<dbReference type="InterPro" id="IPR009003">
    <property type="entry name" value="Peptidase_S1_PA"/>
</dbReference>
<dbReference type="Gene3D" id="3.30.300.50">
    <property type="match status" value="2"/>
</dbReference>
<dbReference type="EC" id="3.4.21.-" evidence="12"/>
<feature type="signal peptide" evidence="10">
    <location>
        <begin position="1"/>
        <end position="29"/>
    </location>
</feature>
<dbReference type="AlphaFoldDB" id="W5W6P0"/>
<dbReference type="STRING" id="1449976.KALB_498"/>
<keyword evidence="7 9" id="KW-1015">Disulfide bond</keyword>
<dbReference type="InterPro" id="IPR018114">
    <property type="entry name" value="TRYPSIN_HIS"/>
</dbReference>
<dbReference type="InterPro" id="IPR035070">
    <property type="entry name" value="Streptogrisin_prodomain"/>
</dbReference>
<dbReference type="PROSITE" id="PS00135">
    <property type="entry name" value="TRYPSIN_SER"/>
    <property type="match status" value="1"/>
</dbReference>
<evidence type="ECO:0000259" key="11">
    <source>
        <dbReference type="Pfam" id="PF02983"/>
    </source>
</evidence>
<dbReference type="Pfam" id="PF02983">
    <property type="entry name" value="Pro_Al_protease"/>
    <property type="match status" value="1"/>
</dbReference>
<dbReference type="GO" id="GO:0005576">
    <property type="term" value="C:extracellular region"/>
    <property type="evidence" value="ECO:0007669"/>
    <property type="project" value="InterPro"/>
</dbReference>
<evidence type="ECO:0000256" key="7">
    <source>
        <dbReference type="ARBA" id="ARBA00023157"/>
    </source>
</evidence>
<comment type="similarity">
    <text evidence="1">Belongs to the peptidase S1 family.</text>
</comment>
<dbReference type="GO" id="GO:0006508">
    <property type="term" value="P:proteolysis"/>
    <property type="evidence" value="ECO:0007669"/>
    <property type="project" value="UniProtKB-KW"/>
</dbReference>
<evidence type="ECO:0000256" key="2">
    <source>
        <dbReference type="ARBA" id="ARBA00022670"/>
    </source>
</evidence>
<feature type="disulfide bond" evidence="9">
    <location>
        <begin position="212"/>
        <end position="233"/>
    </location>
</feature>
<evidence type="ECO:0000313" key="13">
    <source>
        <dbReference type="Proteomes" id="UP000019225"/>
    </source>
</evidence>
<evidence type="ECO:0000256" key="4">
    <source>
        <dbReference type="ARBA" id="ARBA00022801"/>
    </source>
</evidence>
<evidence type="ECO:0000256" key="9">
    <source>
        <dbReference type="PIRSR" id="PIRSR001134-2"/>
    </source>
</evidence>
<feature type="domain" description="Peptidase S1A alpha-lytic prodomain" evidence="11">
    <location>
        <begin position="126"/>
        <end position="178"/>
    </location>
</feature>
<evidence type="ECO:0000256" key="3">
    <source>
        <dbReference type="ARBA" id="ARBA00022729"/>
    </source>
</evidence>
<feature type="disulfide bond" evidence="9">
    <location>
        <begin position="300"/>
        <end position="310"/>
    </location>
</feature>
<dbReference type="CDD" id="cd21112">
    <property type="entry name" value="alphaLP-like"/>
    <property type="match status" value="1"/>
</dbReference>
<sequence>MNRTRAVRVVGAALLALGVASAISVPALGASVPASPTPSSDDFSLSPDVVTSLQRDLGLDPAQAQQLFAQQDHAARLADSLRGKLGGAFADSWFDQVSRRAVVDVTDARQAAQVTAAGAKARVVRHTEAQLNAVKDRLDALAAPDSVTGWYVDLPGNSVVVETTGTDQRVSAFLDQARSLGDSVRVVTGSAKPELFYNVRGGDAWYGSNFRCSVGFSATDSSGGKHFVTAGHCTKSGGSASGYNRAALGTINGSHFGTGGDYGKVDVTSSQWTLQGLVTNGSSTVAVKGSTEAAVGAAVCRSGSTTGWHCGTIQAKNQTVRYAEGTVTGLTKTNVCAEPGDSGGAWISGSQAQGVTSGGSGNCSSGGTTYFSPVGPALSTWGLRLTTS</sequence>
<keyword evidence="5" id="KW-0720">Serine protease</keyword>
<dbReference type="PROSITE" id="PS00134">
    <property type="entry name" value="TRYPSIN_HIS"/>
    <property type="match status" value="1"/>
</dbReference>
<keyword evidence="3 10" id="KW-0732">Signal</keyword>
<dbReference type="Proteomes" id="UP000019225">
    <property type="component" value="Chromosome"/>
</dbReference>
<dbReference type="KEGG" id="kal:KALB_498"/>
<dbReference type="EMBL" id="CP007155">
    <property type="protein sequence ID" value="AHH93874.1"/>
    <property type="molecule type" value="Genomic_DNA"/>
</dbReference>
<dbReference type="InterPro" id="IPR033116">
    <property type="entry name" value="TRYPSIN_SER"/>
</dbReference>
<evidence type="ECO:0000256" key="10">
    <source>
        <dbReference type="SAM" id="SignalP"/>
    </source>
</evidence>
<dbReference type="HOGENOM" id="CLU_030648_2_0_11"/>
<dbReference type="PRINTS" id="PR00861">
    <property type="entry name" value="ALYTICPTASE"/>
</dbReference>
<reference evidence="12 13" key="1">
    <citation type="journal article" date="2014" name="BMC Genomics">
        <title>Complete genome sequence of producer of the glycopeptide antibiotic Aculeximycin Kutzneria albida DSM 43870T, a representative of minor genus of Pseudonocardiaceae.</title>
        <authorList>
            <person name="Rebets Y."/>
            <person name="Tokovenko B."/>
            <person name="Lushchyk I."/>
            <person name="Ruckert C."/>
            <person name="Zaburannyi N."/>
            <person name="Bechthold A."/>
            <person name="Kalinowski J."/>
            <person name="Luzhetskyy A."/>
        </authorList>
    </citation>
    <scope>NUCLEOTIDE SEQUENCE [LARGE SCALE GENOMIC DNA]</scope>
    <source>
        <strain evidence="12">DSM 43870</strain>
    </source>
</reference>
<dbReference type="Gene3D" id="2.40.10.10">
    <property type="entry name" value="Trypsin-like serine proteases"/>
    <property type="match status" value="2"/>
</dbReference>
<feature type="active site" description="Charge relay system" evidence="8">
    <location>
        <position position="261"/>
    </location>
</feature>
<keyword evidence="2" id="KW-0645">Protease</keyword>
<feature type="disulfide bond" evidence="9">
    <location>
        <begin position="336"/>
        <end position="363"/>
    </location>
</feature>
<keyword evidence="4 12" id="KW-0378">Hydrolase</keyword>
<dbReference type="InterPro" id="IPR001316">
    <property type="entry name" value="Pept_S1A_streptogrisin"/>
</dbReference>
<evidence type="ECO:0000256" key="1">
    <source>
        <dbReference type="ARBA" id="ARBA00007664"/>
    </source>
</evidence>
<dbReference type="InterPro" id="IPR004236">
    <property type="entry name" value="Pept_S1_alpha_lytic"/>
</dbReference>
<proteinExistence type="inferred from homology"/>
<evidence type="ECO:0000256" key="8">
    <source>
        <dbReference type="PIRSR" id="PIRSR001134-1"/>
    </source>
</evidence>
<feature type="active site" description="Charge relay system" evidence="8">
    <location>
        <position position="342"/>
    </location>
</feature>
<keyword evidence="6" id="KW-0865">Zymogen</keyword>
<evidence type="ECO:0000256" key="5">
    <source>
        <dbReference type="ARBA" id="ARBA00022825"/>
    </source>
</evidence>
<dbReference type="PATRIC" id="fig|1449976.3.peg.505"/>
<organism evidence="12 13">
    <name type="scientific">Kutzneria albida DSM 43870</name>
    <dbReference type="NCBI Taxonomy" id="1449976"/>
    <lineage>
        <taxon>Bacteria</taxon>
        <taxon>Bacillati</taxon>
        <taxon>Actinomycetota</taxon>
        <taxon>Actinomycetes</taxon>
        <taxon>Pseudonocardiales</taxon>
        <taxon>Pseudonocardiaceae</taxon>
        <taxon>Kutzneria</taxon>
    </lineage>
</organism>
<dbReference type="GO" id="GO:0004252">
    <property type="term" value="F:serine-type endopeptidase activity"/>
    <property type="evidence" value="ECO:0007669"/>
    <property type="project" value="InterPro"/>
</dbReference>
<accession>W5W6P0</accession>
<name>W5W6P0_9PSEU</name>